<dbReference type="PANTHER" id="PTHR13691">
    <property type="entry name" value="RIBOSOMAL PROTEIN L2"/>
    <property type="match status" value="1"/>
</dbReference>
<dbReference type="Gene3D" id="2.30.30.30">
    <property type="match status" value="1"/>
</dbReference>
<dbReference type="GO" id="GO:0005762">
    <property type="term" value="C:mitochondrial large ribosomal subunit"/>
    <property type="evidence" value="ECO:0007669"/>
    <property type="project" value="TreeGrafter"/>
</dbReference>
<evidence type="ECO:0000256" key="1">
    <source>
        <dbReference type="ARBA" id="ARBA00005636"/>
    </source>
</evidence>
<evidence type="ECO:0000256" key="4">
    <source>
        <dbReference type="SAM" id="MobiDB-lite"/>
    </source>
</evidence>
<comment type="similarity">
    <text evidence="1">Belongs to the universal ribosomal protein uL2 family.</text>
</comment>
<evidence type="ECO:0000256" key="3">
    <source>
        <dbReference type="ARBA" id="ARBA00023274"/>
    </source>
</evidence>
<reference evidence="6 7" key="1">
    <citation type="submission" date="2018-06" db="EMBL/GenBank/DDBJ databases">
        <title>Genome Sequence of the Brown Rot Fungal Pathogen Monilinia fructigena.</title>
        <authorList>
            <person name="Landi L."/>
            <person name="De Miccolis Angelini R.M."/>
            <person name="Pollastro S."/>
            <person name="Abate D."/>
            <person name="Faretra F."/>
            <person name="Romanazzi G."/>
        </authorList>
    </citation>
    <scope>NUCLEOTIDE SEQUENCE [LARGE SCALE GENOMIC DNA]</scope>
    <source>
        <strain evidence="6 7">Mfrg269</strain>
    </source>
</reference>
<gene>
    <name evidence="6" type="ORF">DID88_001333</name>
</gene>
<dbReference type="InterPro" id="IPR008991">
    <property type="entry name" value="Translation_prot_SH3-like_sf"/>
</dbReference>
<evidence type="ECO:0000313" key="7">
    <source>
        <dbReference type="Proteomes" id="UP000249056"/>
    </source>
</evidence>
<feature type="region of interest" description="Disordered" evidence="4">
    <location>
        <begin position="52"/>
        <end position="94"/>
    </location>
</feature>
<proteinExistence type="inferred from homology"/>
<keyword evidence="7" id="KW-1185">Reference proteome</keyword>
<dbReference type="EMBL" id="QKRW01000011">
    <property type="protein sequence ID" value="RAL65227.1"/>
    <property type="molecule type" value="Genomic_DNA"/>
</dbReference>
<dbReference type="AlphaFoldDB" id="A0A395IY68"/>
<dbReference type="InterPro" id="IPR002171">
    <property type="entry name" value="Ribosomal_uL2"/>
</dbReference>
<dbReference type="OrthoDB" id="268576at2759"/>
<dbReference type="GO" id="GO:0032543">
    <property type="term" value="P:mitochondrial translation"/>
    <property type="evidence" value="ECO:0007669"/>
    <property type="project" value="TreeGrafter"/>
</dbReference>
<sequence length="115" mass="12504">MIPIGTNVYNVGSAKGRGAVFCRSAGTYAVVVSKDDETSNKDKGPRFVTVRLQSGEVRKPTHPHGGGRGKSKGNVDPVSPWGQPAKGGYKTRKVRKPNKWVVTLAKEITERERTK</sequence>
<evidence type="ECO:0000259" key="5">
    <source>
        <dbReference type="SMART" id="SM01382"/>
    </source>
</evidence>
<dbReference type="SUPFAM" id="SSF50104">
    <property type="entry name" value="Translation proteins SH3-like domain"/>
    <property type="match status" value="1"/>
</dbReference>
<name>A0A395IY68_9HELO</name>
<keyword evidence="2" id="KW-0689">Ribosomal protein</keyword>
<dbReference type="SMART" id="SM01382">
    <property type="entry name" value="Ribosomal_L2_C"/>
    <property type="match status" value="1"/>
</dbReference>
<comment type="caution">
    <text evidence="6">The sequence shown here is derived from an EMBL/GenBank/DDBJ whole genome shotgun (WGS) entry which is preliminary data.</text>
</comment>
<dbReference type="Proteomes" id="UP000249056">
    <property type="component" value="Unassembled WGS sequence"/>
</dbReference>
<dbReference type="GO" id="GO:0003735">
    <property type="term" value="F:structural constituent of ribosome"/>
    <property type="evidence" value="ECO:0007669"/>
    <property type="project" value="InterPro"/>
</dbReference>
<keyword evidence="3" id="KW-0687">Ribonucleoprotein</keyword>
<organism evidence="6 7">
    <name type="scientific">Monilinia fructigena</name>
    <dbReference type="NCBI Taxonomy" id="38457"/>
    <lineage>
        <taxon>Eukaryota</taxon>
        <taxon>Fungi</taxon>
        <taxon>Dikarya</taxon>
        <taxon>Ascomycota</taxon>
        <taxon>Pezizomycotina</taxon>
        <taxon>Leotiomycetes</taxon>
        <taxon>Helotiales</taxon>
        <taxon>Sclerotiniaceae</taxon>
        <taxon>Monilinia</taxon>
    </lineage>
</organism>
<dbReference type="PANTHER" id="PTHR13691:SF5">
    <property type="entry name" value="LARGE RIBOSOMAL SUBUNIT PROTEIN UL2M"/>
    <property type="match status" value="1"/>
</dbReference>
<feature type="compositionally biased region" description="Basic residues" evidence="4">
    <location>
        <begin position="60"/>
        <end position="71"/>
    </location>
</feature>
<evidence type="ECO:0000256" key="2">
    <source>
        <dbReference type="ARBA" id="ARBA00022980"/>
    </source>
</evidence>
<dbReference type="InterPro" id="IPR014722">
    <property type="entry name" value="Rib_uL2_dom2"/>
</dbReference>
<protein>
    <recommendedName>
        <fullName evidence="5">Large ribosomal subunit protein uL2 C-terminal domain-containing protein</fullName>
    </recommendedName>
</protein>
<dbReference type="Pfam" id="PF03947">
    <property type="entry name" value="Ribosomal_L2_C"/>
    <property type="match status" value="1"/>
</dbReference>
<dbReference type="GO" id="GO:0003723">
    <property type="term" value="F:RNA binding"/>
    <property type="evidence" value="ECO:0007669"/>
    <property type="project" value="TreeGrafter"/>
</dbReference>
<feature type="domain" description="Large ribosomal subunit protein uL2 C-terminal" evidence="5">
    <location>
        <begin position="1"/>
        <end position="84"/>
    </location>
</feature>
<accession>A0A395IY68</accession>
<evidence type="ECO:0000313" key="6">
    <source>
        <dbReference type="EMBL" id="RAL65227.1"/>
    </source>
</evidence>
<dbReference type="InterPro" id="IPR022669">
    <property type="entry name" value="Ribosomal_uL2_C"/>
</dbReference>